<dbReference type="SUPFAM" id="SSF53335">
    <property type="entry name" value="S-adenosyl-L-methionine-dependent methyltransferases"/>
    <property type="match status" value="1"/>
</dbReference>
<dbReference type="Pfam" id="PF13649">
    <property type="entry name" value="Methyltransf_25"/>
    <property type="match status" value="1"/>
</dbReference>
<dbReference type="EMBL" id="CP147251">
    <property type="protein sequence ID" value="WYJ77351.1"/>
    <property type="molecule type" value="Genomic_DNA"/>
</dbReference>
<name>A0ABZ2SQF0_9ENTE</name>
<keyword evidence="3" id="KW-1185">Reference proteome</keyword>
<evidence type="ECO:0000313" key="3">
    <source>
        <dbReference type="Proteomes" id="UP000664701"/>
    </source>
</evidence>
<sequence length="235" mass="27770">MRNLEEARLFWDDFAEEYAEIQEESQVSIQRDVSSFLLAKKILPTHTFLDLAGGVGKYIPEIIEHVEQYTLVDFSEKMLEITKSKYNYPNLCLLHDDQESFLKQTPKQSYDLVFSAMNPALTTPNELKEMIRIANKYVCLLRVIEEKDTMFSLLETPDEEWQWMEMYKTWLSKPHCTQTFTYTSKEKISKEFFVDYFSIDFPIAKIQTLADDLFKETTEKINETTITFELLIIEI</sequence>
<organism evidence="2 3">
    <name type="scientific">Candidatus Enterococcus lowellii</name>
    <dbReference type="NCBI Taxonomy" id="2230877"/>
    <lineage>
        <taxon>Bacteria</taxon>
        <taxon>Bacillati</taxon>
        <taxon>Bacillota</taxon>
        <taxon>Bacilli</taxon>
        <taxon>Lactobacillales</taxon>
        <taxon>Enterococcaceae</taxon>
        <taxon>Enterococcus</taxon>
    </lineage>
</organism>
<dbReference type="Proteomes" id="UP000664701">
    <property type="component" value="Chromosome"/>
</dbReference>
<gene>
    <name evidence="2" type="ORF">DOK78_001989</name>
</gene>
<proteinExistence type="predicted"/>
<accession>A0ABZ2SQF0</accession>
<protein>
    <recommendedName>
        <fullName evidence="1">Methyltransferase domain-containing protein</fullName>
    </recommendedName>
</protein>
<reference evidence="2 3" key="1">
    <citation type="submission" date="2021-03" db="EMBL/GenBank/DDBJ databases">
        <authorList>
            <person name="Gilmore M.S."/>
            <person name="Schwartzman J."/>
            <person name="Van Tyne D."/>
            <person name="Martin M."/>
            <person name="Earl A.M."/>
            <person name="Manson A.L."/>
            <person name="Straub T."/>
            <person name="Salamzade R."/>
            <person name="Saavedra J."/>
            <person name="Lebreton F."/>
            <person name="Prichula J."/>
            <person name="Schaufler K."/>
            <person name="Gaca A."/>
            <person name="Sgardioli B."/>
            <person name="Wagenaar J."/>
            <person name="Strong T."/>
        </authorList>
    </citation>
    <scope>NUCLEOTIDE SEQUENCE [LARGE SCALE GENOMIC DNA]</scope>
    <source>
        <strain evidence="2 3">DIV2402</strain>
    </source>
</reference>
<dbReference type="RefSeq" id="WP_207940507.1">
    <property type="nucleotide sequence ID" value="NZ_CP147251.1"/>
</dbReference>
<dbReference type="InterPro" id="IPR041698">
    <property type="entry name" value="Methyltransf_25"/>
</dbReference>
<evidence type="ECO:0000313" key="2">
    <source>
        <dbReference type="EMBL" id="WYJ77351.1"/>
    </source>
</evidence>
<dbReference type="CDD" id="cd02440">
    <property type="entry name" value="AdoMet_MTases"/>
    <property type="match status" value="1"/>
</dbReference>
<dbReference type="InterPro" id="IPR029063">
    <property type="entry name" value="SAM-dependent_MTases_sf"/>
</dbReference>
<reference evidence="2 3" key="2">
    <citation type="submission" date="2024-03" db="EMBL/GenBank/DDBJ databases">
        <title>The Genome Sequence of Enterococcus sp. DIV2402.</title>
        <authorList>
            <consortium name="The Broad Institute Genomics Platform"/>
            <consortium name="The Broad Institute Microbial Omics Core"/>
            <consortium name="The Broad Institute Genomic Center for Infectious Diseases"/>
            <person name="Earl A."/>
            <person name="Manson A."/>
            <person name="Gilmore M."/>
            <person name="Schwartman J."/>
            <person name="Shea T."/>
            <person name="Abouelleil A."/>
            <person name="Cao P."/>
            <person name="Chapman S."/>
            <person name="Cusick C."/>
            <person name="Young S."/>
            <person name="Neafsey D."/>
            <person name="Nusbaum C."/>
            <person name="Birren B."/>
        </authorList>
    </citation>
    <scope>NUCLEOTIDE SEQUENCE [LARGE SCALE GENOMIC DNA]</scope>
    <source>
        <strain evidence="2 3">DIV2402</strain>
    </source>
</reference>
<dbReference type="Gene3D" id="3.40.50.150">
    <property type="entry name" value="Vaccinia Virus protein VP39"/>
    <property type="match status" value="1"/>
</dbReference>
<feature type="domain" description="Methyltransferase" evidence="1">
    <location>
        <begin position="49"/>
        <end position="132"/>
    </location>
</feature>
<evidence type="ECO:0000259" key="1">
    <source>
        <dbReference type="Pfam" id="PF13649"/>
    </source>
</evidence>